<protein>
    <recommendedName>
        <fullName evidence="3">Ubiquinol-cytochrome c chaperone domain-containing protein</fullName>
    </recommendedName>
</protein>
<keyword evidence="5" id="KW-1185">Reference proteome</keyword>
<feature type="domain" description="Ubiquinol-cytochrome c chaperone" evidence="3">
    <location>
        <begin position="166"/>
        <end position="307"/>
    </location>
</feature>
<dbReference type="PANTHER" id="PTHR12184:SF1">
    <property type="entry name" value="UBIQUINOL-CYTOCHROME-C REDUCTASE COMPLEX ASSEMBLY FACTOR 1"/>
    <property type="match status" value="1"/>
</dbReference>
<evidence type="ECO:0000313" key="4">
    <source>
        <dbReference type="EMBL" id="KAF2718074.1"/>
    </source>
</evidence>
<evidence type="ECO:0000256" key="2">
    <source>
        <dbReference type="SAM" id="MobiDB-lite"/>
    </source>
</evidence>
<evidence type="ECO:0000259" key="3">
    <source>
        <dbReference type="Pfam" id="PF03981"/>
    </source>
</evidence>
<dbReference type="GO" id="GO:0005739">
    <property type="term" value="C:mitochondrion"/>
    <property type="evidence" value="ECO:0007669"/>
    <property type="project" value="TreeGrafter"/>
</dbReference>
<feature type="region of interest" description="Disordered" evidence="2">
    <location>
        <begin position="48"/>
        <end position="81"/>
    </location>
</feature>
<comment type="similarity">
    <text evidence="1">Belongs to the CBP3 family.</text>
</comment>
<gene>
    <name evidence="4" type="ORF">K431DRAFT_288024</name>
</gene>
<dbReference type="InterPro" id="IPR007129">
    <property type="entry name" value="Ubiqinol_cyt_c_chaperone_CPB3"/>
</dbReference>
<dbReference type="Pfam" id="PF03981">
    <property type="entry name" value="Ubiq_cyt_C_chap"/>
    <property type="match status" value="1"/>
</dbReference>
<proteinExistence type="inferred from homology"/>
<accession>A0A9P4Q1L2</accession>
<reference evidence="4" key="1">
    <citation type="journal article" date="2020" name="Stud. Mycol.">
        <title>101 Dothideomycetes genomes: a test case for predicting lifestyles and emergence of pathogens.</title>
        <authorList>
            <person name="Haridas S."/>
            <person name="Albert R."/>
            <person name="Binder M."/>
            <person name="Bloem J."/>
            <person name="Labutti K."/>
            <person name="Salamov A."/>
            <person name="Andreopoulos B."/>
            <person name="Baker S."/>
            <person name="Barry K."/>
            <person name="Bills G."/>
            <person name="Bluhm B."/>
            <person name="Cannon C."/>
            <person name="Castanera R."/>
            <person name="Culley D."/>
            <person name="Daum C."/>
            <person name="Ezra D."/>
            <person name="Gonzalez J."/>
            <person name="Henrissat B."/>
            <person name="Kuo A."/>
            <person name="Liang C."/>
            <person name="Lipzen A."/>
            <person name="Lutzoni F."/>
            <person name="Magnuson J."/>
            <person name="Mondo S."/>
            <person name="Nolan M."/>
            <person name="Ohm R."/>
            <person name="Pangilinan J."/>
            <person name="Park H.-J."/>
            <person name="Ramirez L."/>
            <person name="Alfaro M."/>
            <person name="Sun H."/>
            <person name="Tritt A."/>
            <person name="Yoshinaga Y."/>
            <person name="Zwiers L.-H."/>
            <person name="Turgeon B."/>
            <person name="Goodwin S."/>
            <person name="Spatafora J."/>
            <person name="Crous P."/>
            <person name="Grigoriev I."/>
        </authorList>
    </citation>
    <scope>NUCLEOTIDE SEQUENCE</scope>
    <source>
        <strain evidence="4">CBS 116435</strain>
    </source>
</reference>
<dbReference type="GO" id="GO:0034551">
    <property type="term" value="P:mitochondrial respiratory chain complex III assembly"/>
    <property type="evidence" value="ECO:0007669"/>
    <property type="project" value="TreeGrafter"/>
</dbReference>
<sequence>MASRSVCTPCLRTLRQRTSQQVARTECNATPRHCRRRSHILQQPHIRALSSSTRLAATEKKPVPPPPKQEYTRDPPTTDTLSSLASTIRNSSALRSTTEPYVAYGGTETLLRACSATCSYTVPSLLEKPPRPAPRNAAGQEVGVGEGWWFQPKGPASSPYPTGAGLGLEVTFNSWAQVLFLHMYICTAKLRCFPAAHAPVWHQNLLDHFFYAAEERMATSHGMSSRGMRNKYLKDLWTQWRGCLLSYDEGLIKGDAVLGTAVWRNIFQADADASVADVAVVTAYLRRELARVDKIPEGEFSTGEIKFEDPAPAFVAQVLGRESEWMARPFDPEDLKVLEEAAKEGENKKA</sequence>
<dbReference type="PANTHER" id="PTHR12184">
    <property type="entry name" value="UBIQUINOL-CYTOCHROME C REDUCTASE COMPLEX ASSEMBLY FACTOR 1 FAMILY MEMBER"/>
    <property type="match status" value="1"/>
</dbReference>
<dbReference type="AlphaFoldDB" id="A0A9P4Q1L2"/>
<name>A0A9P4Q1L2_9PEZI</name>
<evidence type="ECO:0000256" key="1">
    <source>
        <dbReference type="ARBA" id="ARBA00006407"/>
    </source>
</evidence>
<dbReference type="InterPro" id="IPR021150">
    <property type="entry name" value="Ubiq_cyt_c_chap"/>
</dbReference>
<comment type="caution">
    <text evidence="4">The sequence shown here is derived from an EMBL/GenBank/DDBJ whole genome shotgun (WGS) entry which is preliminary data.</text>
</comment>
<dbReference type="OrthoDB" id="10253878at2759"/>
<evidence type="ECO:0000313" key="5">
    <source>
        <dbReference type="Proteomes" id="UP000799441"/>
    </source>
</evidence>
<dbReference type="Proteomes" id="UP000799441">
    <property type="component" value="Unassembled WGS sequence"/>
</dbReference>
<dbReference type="EMBL" id="MU003831">
    <property type="protein sequence ID" value="KAF2718074.1"/>
    <property type="molecule type" value="Genomic_DNA"/>
</dbReference>
<organism evidence="4 5">
    <name type="scientific">Polychaeton citri CBS 116435</name>
    <dbReference type="NCBI Taxonomy" id="1314669"/>
    <lineage>
        <taxon>Eukaryota</taxon>
        <taxon>Fungi</taxon>
        <taxon>Dikarya</taxon>
        <taxon>Ascomycota</taxon>
        <taxon>Pezizomycotina</taxon>
        <taxon>Dothideomycetes</taxon>
        <taxon>Dothideomycetidae</taxon>
        <taxon>Capnodiales</taxon>
        <taxon>Capnodiaceae</taxon>
        <taxon>Polychaeton</taxon>
    </lineage>
</organism>